<dbReference type="Pfam" id="PF00106">
    <property type="entry name" value="adh_short"/>
    <property type="match status" value="1"/>
</dbReference>
<dbReference type="InterPro" id="IPR002347">
    <property type="entry name" value="SDR_fam"/>
</dbReference>
<dbReference type="InterPro" id="IPR036291">
    <property type="entry name" value="NAD(P)-bd_dom_sf"/>
</dbReference>
<keyword evidence="5" id="KW-1185">Reference proteome</keyword>
<evidence type="ECO:0000259" key="3">
    <source>
        <dbReference type="SMART" id="SM00822"/>
    </source>
</evidence>
<protein>
    <submittedName>
        <fullName evidence="4">SDR family oxidoreductase</fullName>
    </submittedName>
</protein>
<dbReference type="SUPFAM" id="SSF51735">
    <property type="entry name" value="NAD(P)-binding Rossmann-fold domains"/>
    <property type="match status" value="1"/>
</dbReference>
<dbReference type="AlphaFoldDB" id="A0A502E407"/>
<dbReference type="PANTHER" id="PTHR43669">
    <property type="entry name" value="5-KETO-D-GLUCONATE 5-REDUCTASE"/>
    <property type="match status" value="1"/>
</dbReference>
<dbReference type="GO" id="GO:0016491">
    <property type="term" value="F:oxidoreductase activity"/>
    <property type="evidence" value="ECO:0007669"/>
    <property type="project" value="UniProtKB-KW"/>
</dbReference>
<dbReference type="InterPro" id="IPR057326">
    <property type="entry name" value="KR_dom"/>
</dbReference>
<organism evidence="4 5">
    <name type="scientific">Mycolicibacterium hodleri</name>
    <dbReference type="NCBI Taxonomy" id="49897"/>
    <lineage>
        <taxon>Bacteria</taxon>
        <taxon>Bacillati</taxon>
        <taxon>Actinomycetota</taxon>
        <taxon>Actinomycetes</taxon>
        <taxon>Mycobacteriales</taxon>
        <taxon>Mycobacteriaceae</taxon>
        <taxon>Mycolicibacterium</taxon>
    </lineage>
</organism>
<dbReference type="CDD" id="cd05233">
    <property type="entry name" value="SDR_c"/>
    <property type="match status" value="1"/>
</dbReference>
<dbReference type="Gene3D" id="3.40.50.720">
    <property type="entry name" value="NAD(P)-binding Rossmann-like Domain"/>
    <property type="match status" value="1"/>
</dbReference>
<proteinExistence type="inferred from homology"/>
<evidence type="ECO:0000313" key="4">
    <source>
        <dbReference type="EMBL" id="TPG31689.1"/>
    </source>
</evidence>
<feature type="domain" description="Ketoreductase" evidence="3">
    <location>
        <begin position="19"/>
        <end position="208"/>
    </location>
</feature>
<sequence>MARVGRTRRTGPDVSNRQRVVVVTGGGGGIGAAIAESLSRTGAFVVTVDPLVSIDGSERLPRTEETTAGRIVAAGGAARASAISVTDEARIRELFGELADEFGGLDAVVNVAGISRPTGFATGTDDDWRSVLSVHLAGYRNVLGAALPLMADAGRGHLLGVTSGSGWRTADAGAYGCAKRAVASLTWQLGRHAPAGVVVNAISPIAATRMVTAALGRTKRSTGAATGGLSLGAMPAPEHLGPLGAHLVDGAFAACRGRVLFAGGSEVSVIDEPRLIEVVRSDDVPSQAQVAEAATTIALAKAEANQVSGGGSNARFGATFDVSPAGDLPPATVRSCAIVTDRPELARSVSGALQARGVVCHSIDSRTALADLGAVGAVVIAVAAGVAATGVTSHWARILAEHDGVAAQIHADAQWARTVAEVAAKDDHPIRLVTVTVAVTSGGRSRAQASAQLARSGRKATGDLVLPFALSDESDPDEFDGGPAELIAHLVCSPEADALAGAELVVGPGWFGLRSHPRPVGSISFGGPTVPSWFDETLREIVQPR</sequence>
<comment type="caution">
    <text evidence="4">The sequence shown here is derived from an EMBL/GenBank/DDBJ whole genome shotgun (WGS) entry which is preliminary data.</text>
</comment>
<evidence type="ECO:0000313" key="5">
    <source>
        <dbReference type="Proteomes" id="UP000320095"/>
    </source>
</evidence>
<accession>A0A502E407</accession>
<dbReference type="SMART" id="SM00822">
    <property type="entry name" value="PKS_KR"/>
    <property type="match status" value="1"/>
</dbReference>
<dbReference type="PRINTS" id="PR00081">
    <property type="entry name" value="GDHRDH"/>
</dbReference>
<reference evidence="4 5" key="1">
    <citation type="journal article" date="2019" name="Environ. Microbiol.">
        <title>Species interactions and distinct microbial communities in high Arctic permafrost affected cryosols are associated with the CH4 and CO2 gas fluxes.</title>
        <authorList>
            <person name="Altshuler I."/>
            <person name="Hamel J."/>
            <person name="Turney S."/>
            <person name="Magnuson E."/>
            <person name="Levesque R."/>
            <person name="Greer C."/>
            <person name="Whyte L.G."/>
        </authorList>
    </citation>
    <scope>NUCLEOTIDE SEQUENCE [LARGE SCALE GENOMIC DNA]</scope>
    <source>
        <strain evidence="4 5">S5.20</strain>
    </source>
</reference>
<dbReference type="EMBL" id="RCZG01000011">
    <property type="protein sequence ID" value="TPG31689.1"/>
    <property type="molecule type" value="Genomic_DNA"/>
</dbReference>
<comment type="similarity">
    <text evidence="1">Belongs to the short-chain dehydrogenases/reductases (SDR) family.</text>
</comment>
<evidence type="ECO:0000256" key="2">
    <source>
        <dbReference type="ARBA" id="ARBA00023002"/>
    </source>
</evidence>
<dbReference type="Proteomes" id="UP000320095">
    <property type="component" value="Unassembled WGS sequence"/>
</dbReference>
<evidence type="ECO:0000256" key="1">
    <source>
        <dbReference type="ARBA" id="ARBA00006484"/>
    </source>
</evidence>
<gene>
    <name evidence="4" type="ORF">EAH80_22370</name>
</gene>
<name>A0A502E407_9MYCO</name>
<keyword evidence="2" id="KW-0560">Oxidoreductase</keyword>
<dbReference type="PANTHER" id="PTHR43669:SF3">
    <property type="entry name" value="ALCOHOL DEHYDROGENASE, PUTATIVE (AFU_ORTHOLOGUE AFUA_3G03445)-RELATED"/>
    <property type="match status" value="1"/>
</dbReference>